<keyword evidence="2" id="KW-1185">Reference proteome</keyword>
<proteinExistence type="predicted"/>
<evidence type="ECO:0000313" key="2">
    <source>
        <dbReference type="Proteomes" id="UP001162992"/>
    </source>
</evidence>
<protein>
    <submittedName>
        <fullName evidence="1">Uncharacterized protein</fullName>
    </submittedName>
</protein>
<dbReference type="Proteomes" id="UP001162992">
    <property type="component" value="Chromosome 9"/>
</dbReference>
<name>A0ACC2CRP4_DIPCM</name>
<dbReference type="EMBL" id="CM055100">
    <property type="protein sequence ID" value="KAJ7544738.1"/>
    <property type="molecule type" value="Genomic_DNA"/>
</dbReference>
<reference evidence="2" key="1">
    <citation type="journal article" date="2024" name="Proc. Natl. Acad. Sci. U.S.A.">
        <title>Extraordinary preservation of gene collinearity over three hundred million years revealed in homosporous lycophytes.</title>
        <authorList>
            <person name="Li C."/>
            <person name="Wickell D."/>
            <person name="Kuo L.Y."/>
            <person name="Chen X."/>
            <person name="Nie B."/>
            <person name="Liao X."/>
            <person name="Peng D."/>
            <person name="Ji J."/>
            <person name="Jenkins J."/>
            <person name="Williams M."/>
            <person name="Shu S."/>
            <person name="Plott C."/>
            <person name="Barry K."/>
            <person name="Rajasekar S."/>
            <person name="Grimwood J."/>
            <person name="Han X."/>
            <person name="Sun S."/>
            <person name="Hou Z."/>
            <person name="He W."/>
            <person name="Dai G."/>
            <person name="Sun C."/>
            <person name="Schmutz J."/>
            <person name="Leebens-Mack J.H."/>
            <person name="Li F.W."/>
            <person name="Wang L."/>
        </authorList>
    </citation>
    <scope>NUCLEOTIDE SEQUENCE [LARGE SCALE GENOMIC DNA]</scope>
    <source>
        <strain evidence="2">cv. PW_Plant_1</strain>
    </source>
</reference>
<comment type="caution">
    <text evidence="1">The sequence shown here is derived from an EMBL/GenBank/DDBJ whole genome shotgun (WGS) entry which is preliminary data.</text>
</comment>
<evidence type="ECO:0000313" key="1">
    <source>
        <dbReference type="EMBL" id="KAJ7544738.1"/>
    </source>
</evidence>
<gene>
    <name evidence="1" type="ORF">O6H91_09G091000</name>
</gene>
<organism evidence="1 2">
    <name type="scientific">Diphasiastrum complanatum</name>
    <name type="common">Issler's clubmoss</name>
    <name type="synonym">Lycopodium complanatum</name>
    <dbReference type="NCBI Taxonomy" id="34168"/>
    <lineage>
        <taxon>Eukaryota</taxon>
        <taxon>Viridiplantae</taxon>
        <taxon>Streptophyta</taxon>
        <taxon>Embryophyta</taxon>
        <taxon>Tracheophyta</taxon>
        <taxon>Lycopodiopsida</taxon>
        <taxon>Lycopodiales</taxon>
        <taxon>Lycopodiaceae</taxon>
        <taxon>Lycopodioideae</taxon>
        <taxon>Diphasiastrum</taxon>
    </lineage>
</organism>
<accession>A0ACC2CRP4</accession>
<sequence>MDLESSRDTEPVIPMRKRKITTGGWKTSPFILVSQCLATLGFQGVTVNLVLYLTKVLHDGNAPAANSVSNWSGTAFFTSVIGAFVGDAYLGRYLTTSIFLAIDFVGFLLLSLSASLPSLRPPPCSDNALECRQATTVQRATLYSALYIVALGNGGYQPTMSALGADQFDDSDPSEKNQENVFFNWYYVALTTGALIAATLLVYIENNISWGLGYGLCAASLGVSLSVFLCGTPYYRQSKPGGNPFVRIAQVLVASARKIGVEAPLNSDFLYEVEDHKEAAIAESRKIAHSQEFRFLDKAATRIDTQEFSTAEKSPWYLCTVSQVEEVKCIIRMTPIWVGNILFSSIYVQMLTLFIVQGATMNTELGNFKLPPATLSTFGTISVIMCTFCYEYCLVPCMRRMTGNQRGLTPLQRMGTGFFIMTLAMMAAAIVEKYRLDIARKHGMLDEKEKPVPMSVFWQIPQFFLVGAAEVFTFIGQLDFFYEQAPDSIRGVGVAFAYISYALGNYVSTLLVIVVNHLTRTGNGDGWISDNLNRGHLDWFFWLMASLSVLNLAVYLMSAQRYKGIKLKSIAATS</sequence>